<evidence type="ECO:0000256" key="9">
    <source>
        <dbReference type="SAM" id="Coils"/>
    </source>
</evidence>
<comment type="subcellular location">
    <subcellularLocation>
        <location evidence="1">Cell junction</location>
    </subcellularLocation>
    <subcellularLocation>
        <location evidence="2">Cytoplasm</location>
        <location evidence="2">Cytoskeleton</location>
        <location evidence="2">Microtubule organizing center</location>
        <location evidence="2">Centrosome</location>
    </subcellularLocation>
</comment>
<evidence type="ECO:0000256" key="1">
    <source>
        <dbReference type="ARBA" id="ARBA00004282"/>
    </source>
</evidence>
<keyword evidence="6" id="KW-0965">Cell junction</keyword>
<evidence type="ECO:0000256" key="8">
    <source>
        <dbReference type="ARBA" id="ARBA00023212"/>
    </source>
</evidence>
<dbReference type="STRING" id="50429.A0A2B4SMT0"/>
<proteinExistence type="inferred from homology"/>
<dbReference type="GO" id="GO:0034451">
    <property type="term" value="C:centriolar satellite"/>
    <property type="evidence" value="ECO:0007669"/>
    <property type="project" value="TreeGrafter"/>
</dbReference>
<dbReference type="GO" id="GO:0007155">
    <property type="term" value="P:cell adhesion"/>
    <property type="evidence" value="ECO:0007669"/>
    <property type="project" value="UniProtKB-KW"/>
</dbReference>
<evidence type="ECO:0000256" key="4">
    <source>
        <dbReference type="ARBA" id="ARBA00022490"/>
    </source>
</evidence>
<keyword evidence="7 9" id="KW-0175">Coiled coil</keyword>
<name>A0A2B4SMT0_STYPI</name>
<dbReference type="GO" id="GO:0035735">
    <property type="term" value="P:intraciliary transport involved in cilium assembly"/>
    <property type="evidence" value="ECO:0007669"/>
    <property type="project" value="TreeGrafter"/>
</dbReference>
<keyword evidence="8" id="KW-0206">Cytoskeleton</keyword>
<sequence>MTEKLQAWGDFVNRYTAHSSRHSSPEREVDFGDMRLTPSPISPVFSTADKQFCRRDNIDQCIAYLNQELGVLGFSSLFTPSRNGRGPPDTFDIVKLVNSTYELLQQQQQNMKQLTDLEQKILRSECDNEHLVQTQKRLKEQLESAQREVALRNERERQLQGKLLKAKEDLKLEREELKKTKANSHHLQKQFDHETRKKERELSKLKERIHQLLTDKNQEKKVGLDILNLINRPAGAQRAMWKTGSAKNEEEMYRMLVTNYEEREKELMVENNDMRETLKSMQVELIKLLNQQNEDYESNTEVGEISESGSVEELSTGHFNMPYDMVREGIESSLREKWRLLKSRLEEANKGSSNGPSSPKAEEISRLERQLENYRHVVEQQKQLIESLQSKVNSPSNDSTFLVNSQLYEEQEKFESDKQFFAERRAALEKEKRQLTDAAVKLGHERKKFEEERASFYKQQLLTPLRNQSPEGRKSKSPDGPRLQVSPVSFSPAPRGLISFETRGTPNIPRDGPVEIPNTEELFKALSLKTENSKAFDVTNGTPLKGYSIVEGSDRTSLPMKQPSSGDSLKENQIDSNTPDAKQARRINEHARNVKKALQLKSSSSGDL</sequence>
<dbReference type="Pfam" id="PF11559">
    <property type="entry name" value="ADIP"/>
    <property type="match status" value="1"/>
</dbReference>
<evidence type="ECO:0000313" key="12">
    <source>
        <dbReference type="Proteomes" id="UP000225706"/>
    </source>
</evidence>
<dbReference type="InterPro" id="IPR052300">
    <property type="entry name" value="Adhesion_Centrosome_assoc"/>
</dbReference>
<dbReference type="Proteomes" id="UP000225706">
    <property type="component" value="Unassembled WGS sequence"/>
</dbReference>
<dbReference type="GO" id="GO:0036064">
    <property type="term" value="C:ciliary basal body"/>
    <property type="evidence" value="ECO:0007669"/>
    <property type="project" value="TreeGrafter"/>
</dbReference>
<evidence type="ECO:0000256" key="3">
    <source>
        <dbReference type="ARBA" id="ARBA00009291"/>
    </source>
</evidence>
<feature type="coiled-coil region" evidence="9">
    <location>
        <begin position="364"/>
        <end position="391"/>
    </location>
</feature>
<evidence type="ECO:0000256" key="5">
    <source>
        <dbReference type="ARBA" id="ARBA00022889"/>
    </source>
</evidence>
<feature type="region of interest" description="Disordered" evidence="10">
    <location>
        <begin position="539"/>
        <end position="584"/>
    </location>
</feature>
<feature type="coiled-coil region" evidence="9">
    <location>
        <begin position="257"/>
        <end position="291"/>
    </location>
</feature>
<evidence type="ECO:0000256" key="6">
    <source>
        <dbReference type="ARBA" id="ARBA00022949"/>
    </source>
</evidence>
<protein>
    <submittedName>
        <fullName evidence="11">Afadin-and alpha-actinin-binding protein B</fullName>
    </submittedName>
</protein>
<feature type="coiled-coil region" evidence="9">
    <location>
        <begin position="418"/>
        <end position="452"/>
    </location>
</feature>
<dbReference type="OrthoDB" id="312015at2759"/>
<keyword evidence="4" id="KW-0963">Cytoplasm</keyword>
<feature type="compositionally biased region" description="Polar residues" evidence="10">
    <location>
        <begin position="459"/>
        <end position="470"/>
    </location>
</feature>
<evidence type="ECO:0000256" key="7">
    <source>
        <dbReference type="ARBA" id="ARBA00023054"/>
    </source>
</evidence>
<reference evidence="12" key="1">
    <citation type="journal article" date="2017" name="bioRxiv">
        <title>Comparative analysis of the genomes of Stylophora pistillata and Acropora digitifera provides evidence for extensive differences between species of corals.</title>
        <authorList>
            <person name="Voolstra C.R."/>
            <person name="Li Y."/>
            <person name="Liew Y.J."/>
            <person name="Baumgarten S."/>
            <person name="Zoccola D."/>
            <person name="Flot J.-F."/>
            <person name="Tambutte S."/>
            <person name="Allemand D."/>
            <person name="Aranda M."/>
        </authorList>
    </citation>
    <scope>NUCLEOTIDE SEQUENCE [LARGE SCALE GENOMIC DNA]</scope>
</reference>
<dbReference type="PANTHER" id="PTHR46507:SF4">
    <property type="entry name" value="SSX FAMILY MEMBER 2 INTERACTING PROTEIN"/>
    <property type="match status" value="1"/>
</dbReference>
<feature type="region of interest" description="Disordered" evidence="10">
    <location>
        <begin position="459"/>
        <end position="515"/>
    </location>
</feature>
<comment type="similarity">
    <text evidence="3">Belongs to the ADIP family.</text>
</comment>
<dbReference type="AlphaFoldDB" id="A0A2B4SMT0"/>
<accession>A0A2B4SMT0</accession>
<keyword evidence="12" id="KW-1185">Reference proteome</keyword>
<evidence type="ECO:0000256" key="10">
    <source>
        <dbReference type="SAM" id="MobiDB-lite"/>
    </source>
</evidence>
<evidence type="ECO:0000256" key="2">
    <source>
        <dbReference type="ARBA" id="ARBA00004300"/>
    </source>
</evidence>
<dbReference type="GO" id="GO:0070161">
    <property type="term" value="C:anchoring junction"/>
    <property type="evidence" value="ECO:0007669"/>
    <property type="project" value="UniProtKB-SubCell"/>
</dbReference>
<gene>
    <name evidence="11" type="primary">ssx2ip-b</name>
    <name evidence="11" type="ORF">AWC38_SpisGene5035</name>
</gene>
<dbReference type="EMBL" id="LSMT01000054">
    <property type="protein sequence ID" value="PFX30180.1"/>
    <property type="molecule type" value="Genomic_DNA"/>
</dbReference>
<keyword evidence="5" id="KW-0130">Cell adhesion</keyword>
<dbReference type="PANTHER" id="PTHR46507">
    <property type="entry name" value="AFADIN- AND ALPHA-ACTININ-BINDING PROTEIN"/>
    <property type="match status" value="1"/>
</dbReference>
<comment type="caution">
    <text evidence="11">The sequence shown here is derived from an EMBL/GenBank/DDBJ whole genome shotgun (WGS) entry which is preliminary data.</text>
</comment>
<organism evidence="11 12">
    <name type="scientific">Stylophora pistillata</name>
    <name type="common">Smooth cauliflower coral</name>
    <dbReference type="NCBI Taxonomy" id="50429"/>
    <lineage>
        <taxon>Eukaryota</taxon>
        <taxon>Metazoa</taxon>
        <taxon>Cnidaria</taxon>
        <taxon>Anthozoa</taxon>
        <taxon>Hexacorallia</taxon>
        <taxon>Scleractinia</taxon>
        <taxon>Astrocoeniina</taxon>
        <taxon>Pocilloporidae</taxon>
        <taxon>Stylophora</taxon>
    </lineage>
</organism>
<feature type="coiled-coil region" evidence="9">
    <location>
        <begin position="104"/>
        <end position="222"/>
    </location>
</feature>
<dbReference type="InterPro" id="IPR021622">
    <property type="entry name" value="Afadin/alpha-actinin-bd"/>
</dbReference>
<evidence type="ECO:0000313" key="11">
    <source>
        <dbReference type="EMBL" id="PFX30180.1"/>
    </source>
</evidence>